<dbReference type="EMBL" id="OZ019904">
    <property type="protein sequence ID" value="CAK9200325.1"/>
    <property type="molecule type" value="Genomic_DNA"/>
</dbReference>
<dbReference type="Proteomes" id="UP001497512">
    <property type="component" value="Chromosome 12"/>
</dbReference>
<proteinExistence type="predicted"/>
<feature type="region of interest" description="Disordered" evidence="1">
    <location>
        <begin position="15"/>
        <end position="69"/>
    </location>
</feature>
<reference evidence="2" key="1">
    <citation type="submission" date="2024-02" db="EMBL/GenBank/DDBJ databases">
        <authorList>
            <consortium name="ELIXIR-Norway"/>
            <consortium name="Elixir Norway"/>
        </authorList>
    </citation>
    <scope>NUCLEOTIDE SEQUENCE</scope>
</reference>
<gene>
    <name evidence="2" type="ORF">CSSPTR1EN2_LOCUS5380</name>
</gene>
<organism evidence="2 3">
    <name type="scientific">Sphagnum troendelagicum</name>
    <dbReference type="NCBI Taxonomy" id="128251"/>
    <lineage>
        <taxon>Eukaryota</taxon>
        <taxon>Viridiplantae</taxon>
        <taxon>Streptophyta</taxon>
        <taxon>Embryophyta</taxon>
        <taxon>Bryophyta</taxon>
        <taxon>Sphagnophytina</taxon>
        <taxon>Sphagnopsida</taxon>
        <taxon>Sphagnales</taxon>
        <taxon>Sphagnaceae</taxon>
        <taxon>Sphagnum</taxon>
    </lineage>
</organism>
<protein>
    <submittedName>
        <fullName evidence="2">Uncharacterized protein</fullName>
    </submittedName>
</protein>
<sequence>MYWLKEKQKSVAQEKKELANRCGQERSVTGGQKKAGGQGATFEDMAGGRQNNKTSKRRQNHNSPVFGDS</sequence>
<name>A0ABP0TMG1_9BRYO</name>
<evidence type="ECO:0000313" key="3">
    <source>
        <dbReference type="Proteomes" id="UP001497512"/>
    </source>
</evidence>
<keyword evidence="3" id="KW-1185">Reference proteome</keyword>
<evidence type="ECO:0000256" key="1">
    <source>
        <dbReference type="SAM" id="MobiDB-lite"/>
    </source>
</evidence>
<evidence type="ECO:0000313" key="2">
    <source>
        <dbReference type="EMBL" id="CAK9200325.1"/>
    </source>
</evidence>
<accession>A0ABP0TMG1</accession>